<feature type="transmembrane region" description="Helical" evidence="1">
    <location>
        <begin position="87"/>
        <end position="110"/>
    </location>
</feature>
<name>A0A6J4N0A7_9CHLR</name>
<dbReference type="AlphaFoldDB" id="A0A6J4N0A7"/>
<keyword evidence="1" id="KW-1133">Transmembrane helix</keyword>
<dbReference type="EMBL" id="CADCTR010002790">
    <property type="protein sequence ID" value="CAA9369441.1"/>
    <property type="molecule type" value="Genomic_DNA"/>
</dbReference>
<evidence type="ECO:0000313" key="2">
    <source>
        <dbReference type="EMBL" id="CAA9369441.1"/>
    </source>
</evidence>
<reference evidence="2" key="1">
    <citation type="submission" date="2020-02" db="EMBL/GenBank/DDBJ databases">
        <authorList>
            <person name="Meier V. D."/>
        </authorList>
    </citation>
    <scope>NUCLEOTIDE SEQUENCE</scope>
    <source>
        <strain evidence="2">AVDCRST_MAG93</strain>
    </source>
</reference>
<keyword evidence="1" id="KW-0812">Transmembrane</keyword>
<proteinExistence type="predicted"/>
<protein>
    <submittedName>
        <fullName evidence="2">Uncharacterized protein</fullName>
    </submittedName>
</protein>
<sequence length="136" mass="15756">PPAAEQHHLTRHAGFFSNEVRDPSLLTFFYVRQFGLFLIQRDLRIFSDLEAYRLLTLFIGARSHPDNPNFTIHGPDRTKRYLILRCVLFDFAALFLRTTGIAVLLLFHLITTPAATSGETNEQDEVGKEKRFRVFF</sequence>
<organism evidence="2">
    <name type="scientific">uncultured Chloroflexia bacterium</name>
    <dbReference type="NCBI Taxonomy" id="1672391"/>
    <lineage>
        <taxon>Bacteria</taxon>
        <taxon>Bacillati</taxon>
        <taxon>Chloroflexota</taxon>
        <taxon>Chloroflexia</taxon>
        <taxon>environmental samples</taxon>
    </lineage>
</organism>
<gene>
    <name evidence="2" type="ORF">AVDCRST_MAG93-8285</name>
</gene>
<feature type="non-terminal residue" evidence="2">
    <location>
        <position position="1"/>
    </location>
</feature>
<evidence type="ECO:0000256" key="1">
    <source>
        <dbReference type="SAM" id="Phobius"/>
    </source>
</evidence>
<accession>A0A6J4N0A7</accession>
<keyword evidence="1" id="KW-0472">Membrane</keyword>